<evidence type="ECO:0000313" key="11">
    <source>
        <dbReference type="EMBL" id="ACV11204.1"/>
    </source>
</evidence>
<evidence type="ECO:0000313" key="12">
    <source>
        <dbReference type="Proteomes" id="UP000002071"/>
    </source>
</evidence>
<keyword evidence="5" id="KW-0500">Molybdenum</keyword>
<feature type="transmembrane region" description="Helical" evidence="9">
    <location>
        <begin position="27"/>
        <end position="49"/>
    </location>
</feature>
<dbReference type="Pfam" id="PF00528">
    <property type="entry name" value="BPD_transp_1"/>
    <property type="match status" value="1"/>
</dbReference>
<dbReference type="RefSeq" id="WP_015788780.1">
    <property type="nucleotide sequence ID" value="NC_013158.1"/>
</dbReference>
<dbReference type="CDD" id="cd06261">
    <property type="entry name" value="TM_PBP2"/>
    <property type="match status" value="1"/>
</dbReference>
<dbReference type="GO" id="GO:0005886">
    <property type="term" value="C:plasma membrane"/>
    <property type="evidence" value="ECO:0007669"/>
    <property type="project" value="UniProtKB-SubCell"/>
</dbReference>
<comment type="similarity">
    <text evidence="2 9">Belongs to the binding-protein-dependent transport system permease family.</text>
</comment>
<reference evidence="11 12" key="1">
    <citation type="journal article" date="2009" name="Stand. Genomic Sci.">
        <title>Complete genome sequence of Halorhabdus utahensis type strain (AX-2).</title>
        <authorList>
            <person name="Anderson I."/>
            <person name="Tindall B.J."/>
            <person name="Pomrenke H."/>
            <person name="Goker M."/>
            <person name="Lapidus A."/>
            <person name="Nolan M."/>
            <person name="Copeland A."/>
            <person name="Glavina Del Rio T."/>
            <person name="Chen F."/>
            <person name="Tice H."/>
            <person name="Cheng J.F."/>
            <person name="Lucas S."/>
            <person name="Chertkov O."/>
            <person name="Bruce D."/>
            <person name="Brettin T."/>
            <person name="Detter J.C."/>
            <person name="Han C."/>
            <person name="Goodwin L."/>
            <person name="Land M."/>
            <person name="Hauser L."/>
            <person name="Chang Y.J."/>
            <person name="Jeffries C.D."/>
            <person name="Pitluck S."/>
            <person name="Pati A."/>
            <person name="Mavromatis K."/>
            <person name="Ivanova N."/>
            <person name="Ovchinnikova G."/>
            <person name="Chen A."/>
            <person name="Palaniappan K."/>
            <person name="Chain P."/>
            <person name="Rohde M."/>
            <person name="Bristow J."/>
            <person name="Eisen J.A."/>
            <person name="Markowitz V."/>
            <person name="Hugenholtz P."/>
            <person name="Kyrpides N.C."/>
            <person name="Klenk H.P."/>
        </authorList>
    </citation>
    <scope>NUCLEOTIDE SEQUENCE [LARGE SCALE GENOMIC DNA]</scope>
    <source>
        <strain evidence="12">DSM 12940 / JCM 11049 / AX-2</strain>
    </source>
</reference>
<dbReference type="Proteomes" id="UP000002071">
    <property type="component" value="Chromosome"/>
</dbReference>
<comment type="subcellular location">
    <subcellularLocation>
        <location evidence="1 9">Cell membrane</location>
        <topology evidence="1 9">Multi-pass membrane protein</topology>
    </subcellularLocation>
</comment>
<evidence type="ECO:0000256" key="2">
    <source>
        <dbReference type="ARBA" id="ARBA00009306"/>
    </source>
</evidence>
<evidence type="ECO:0000256" key="6">
    <source>
        <dbReference type="ARBA" id="ARBA00022692"/>
    </source>
</evidence>
<feature type="domain" description="ABC transmembrane type-1" evidence="10">
    <location>
        <begin position="69"/>
        <end position="272"/>
    </location>
</feature>
<keyword evidence="3 9" id="KW-0813">Transport</keyword>
<sequence>MSATDRGRESATGGNRTLPTPGATGQWTIVALLGAVLVAYLLGPFVAFLLEHGLPAPGAFADPAVRSAIVTSLVTAPVATLLATVFGVPLAYVLARYSFRGKRLLEALVILPLVTPPVVGGVVLVSAFGRLTPIGSAAAALGLPLTQGYAGVVLAQTFVAAPFLVVTARSGFASVDRDLERAARNLGKGPLATVWTVSLPLARGSIVAGIVLTFARALGEFGATMLLGHPPETMPTRIWVEFVAGGTDATVPLVVALLSAGVAVVLVLRLLGTSLEFSP</sequence>
<dbReference type="PANTHER" id="PTHR30183">
    <property type="entry name" value="MOLYBDENUM TRANSPORT SYSTEM PERMEASE PROTEIN MODB"/>
    <property type="match status" value="1"/>
</dbReference>
<dbReference type="InterPro" id="IPR000515">
    <property type="entry name" value="MetI-like"/>
</dbReference>
<keyword evidence="12" id="KW-1185">Reference proteome</keyword>
<feature type="transmembrane region" description="Helical" evidence="9">
    <location>
        <begin position="189"/>
        <end position="215"/>
    </location>
</feature>
<dbReference type="NCBIfam" id="TIGR01581">
    <property type="entry name" value="Mo_ABC_porter"/>
    <property type="match status" value="1"/>
</dbReference>
<keyword evidence="8 9" id="KW-0472">Membrane</keyword>
<protein>
    <submittedName>
        <fullName evidence="11">NifC-like ABC-type porter</fullName>
    </submittedName>
</protein>
<evidence type="ECO:0000259" key="10">
    <source>
        <dbReference type="PROSITE" id="PS50928"/>
    </source>
</evidence>
<keyword evidence="6 9" id="KW-0812">Transmembrane</keyword>
<dbReference type="PANTHER" id="PTHR30183:SF3">
    <property type="entry name" value="MOLYBDENUM TRANSPORT SYSTEM PERMEASE PROTEIN MODB"/>
    <property type="match status" value="1"/>
</dbReference>
<evidence type="ECO:0000256" key="4">
    <source>
        <dbReference type="ARBA" id="ARBA00022475"/>
    </source>
</evidence>
<dbReference type="SUPFAM" id="SSF161098">
    <property type="entry name" value="MetI-like"/>
    <property type="match status" value="1"/>
</dbReference>
<dbReference type="InterPro" id="IPR035906">
    <property type="entry name" value="MetI-like_sf"/>
</dbReference>
<feature type="transmembrane region" description="Helical" evidence="9">
    <location>
        <begin position="69"/>
        <end position="95"/>
    </location>
</feature>
<dbReference type="KEGG" id="hut:Huta_1021"/>
<keyword evidence="7 9" id="KW-1133">Transmembrane helix</keyword>
<evidence type="ECO:0000256" key="7">
    <source>
        <dbReference type="ARBA" id="ARBA00022989"/>
    </source>
</evidence>
<dbReference type="EMBL" id="CP001687">
    <property type="protein sequence ID" value="ACV11204.1"/>
    <property type="molecule type" value="Genomic_DNA"/>
</dbReference>
<dbReference type="AlphaFoldDB" id="C7NVC0"/>
<name>C7NVC0_HALUD</name>
<dbReference type="GeneID" id="8383294"/>
<feature type="transmembrane region" description="Helical" evidence="9">
    <location>
        <begin position="148"/>
        <end position="168"/>
    </location>
</feature>
<dbReference type="InterPro" id="IPR006469">
    <property type="entry name" value="NifC_ABC_porter"/>
</dbReference>
<keyword evidence="4" id="KW-1003">Cell membrane</keyword>
<dbReference type="HOGENOM" id="CLU_016047_14_1_2"/>
<dbReference type="Gene3D" id="1.10.3720.10">
    <property type="entry name" value="MetI-like"/>
    <property type="match status" value="1"/>
</dbReference>
<evidence type="ECO:0000256" key="8">
    <source>
        <dbReference type="ARBA" id="ARBA00023136"/>
    </source>
</evidence>
<feature type="transmembrane region" description="Helical" evidence="9">
    <location>
        <begin position="249"/>
        <end position="271"/>
    </location>
</feature>
<evidence type="ECO:0000256" key="9">
    <source>
        <dbReference type="RuleBase" id="RU363032"/>
    </source>
</evidence>
<evidence type="ECO:0000256" key="3">
    <source>
        <dbReference type="ARBA" id="ARBA00022448"/>
    </source>
</evidence>
<accession>C7NVC0</accession>
<dbReference type="GO" id="GO:0022857">
    <property type="term" value="F:transmembrane transporter activity"/>
    <property type="evidence" value="ECO:0007669"/>
    <property type="project" value="InterPro"/>
</dbReference>
<organism evidence="11 12">
    <name type="scientific">Halorhabdus utahensis (strain DSM 12940 / JCM 11049 / AX-2)</name>
    <dbReference type="NCBI Taxonomy" id="519442"/>
    <lineage>
        <taxon>Archaea</taxon>
        <taxon>Methanobacteriati</taxon>
        <taxon>Methanobacteriota</taxon>
        <taxon>Stenosarchaea group</taxon>
        <taxon>Halobacteria</taxon>
        <taxon>Halobacteriales</taxon>
        <taxon>Haloarculaceae</taxon>
        <taxon>Halorhabdus</taxon>
    </lineage>
</organism>
<gene>
    <name evidence="11" type="ordered locus">Huta_1021</name>
</gene>
<dbReference type="eggNOG" id="arCOG00164">
    <property type="taxonomic scope" value="Archaea"/>
</dbReference>
<feature type="transmembrane region" description="Helical" evidence="9">
    <location>
        <begin position="107"/>
        <end position="128"/>
    </location>
</feature>
<dbReference type="STRING" id="519442.Huta_1021"/>
<proteinExistence type="inferred from homology"/>
<evidence type="ECO:0000256" key="1">
    <source>
        <dbReference type="ARBA" id="ARBA00004651"/>
    </source>
</evidence>
<evidence type="ECO:0000256" key="5">
    <source>
        <dbReference type="ARBA" id="ARBA00022505"/>
    </source>
</evidence>
<dbReference type="PROSITE" id="PS50928">
    <property type="entry name" value="ABC_TM1"/>
    <property type="match status" value="1"/>
</dbReference>